<dbReference type="AlphaFoldDB" id="A0A3S5AS10"/>
<evidence type="ECO:0000313" key="2">
    <source>
        <dbReference type="EMBL" id="VEL43831.1"/>
    </source>
</evidence>
<protein>
    <submittedName>
        <fullName evidence="2">Uncharacterized protein</fullName>
    </submittedName>
</protein>
<comment type="caution">
    <text evidence="2">The sequence shown here is derived from an EMBL/GenBank/DDBJ whole genome shotgun (WGS) entry which is preliminary data.</text>
</comment>
<gene>
    <name evidence="2" type="ORF">PXEA_LOCUS37271</name>
</gene>
<name>A0A3S5AS10_9PLAT</name>
<feature type="compositionally biased region" description="Polar residues" evidence="1">
    <location>
        <begin position="138"/>
        <end position="150"/>
    </location>
</feature>
<evidence type="ECO:0000256" key="1">
    <source>
        <dbReference type="SAM" id="MobiDB-lite"/>
    </source>
</evidence>
<keyword evidence="3" id="KW-1185">Reference proteome</keyword>
<dbReference type="EMBL" id="CAAALY010285713">
    <property type="protein sequence ID" value="VEL43831.1"/>
    <property type="molecule type" value="Genomic_DNA"/>
</dbReference>
<feature type="region of interest" description="Disordered" evidence="1">
    <location>
        <begin position="129"/>
        <end position="154"/>
    </location>
</feature>
<accession>A0A3S5AS10</accession>
<dbReference type="Proteomes" id="UP000784294">
    <property type="component" value="Unassembled WGS sequence"/>
</dbReference>
<sequence length="161" mass="17092">MGSLCLFNEFQLGAKTGKAYCEIFSTLRDMTSIDLVLDSCQSFEYPDAFTLVESDPPACQDSVAEAYINPTGDPPNAMAMACPLHIDMRAGALPPAIPRHFEQRLATRSDGMVLSSLELGQAAAARLLTTGRGGSPGKSDNSTSPDQRNTGPGAYLTFGLL</sequence>
<evidence type="ECO:0000313" key="3">
    <source>
        <dbReference type="Proteomes" id="UP000784294"/>
    </source>
</evidence>
<proteinExistence type="predicted"/>
<organism evidence="2 3">
    <name type="scientific">Protopolystoma xenopodis</name>
    <dbReference type="NCBI Taxonomy" id="117903"/>
    <lineage>
        <taxon>Eukaryota</taxon>
        <taxon>Metazoa</taxon>
        <taxon>Spiralia</taxon>
        <taxon>Lophotrochozoa</taxon>
        <taxon>Platyhelminthes</taxon>
        <taxon>Monogenea</taxon>
        <taxon>Polyopisthocotylea</taxon>
        <taxon>Polystomatidea</taxon>
        <taxon>Polystomatidae</taxon>
        <taxon>Protopolystoma</taxon>
    </lineage>
</organism>
<reference evidence="2" key="1">
    <citation type="submission" date="2018-11" db="EMBL/GenBank/DDBJ databases">
        <authorList>
            <consortium name="Pathogen Informatics"/>
        </authorList>
    </citation>
    <scope>NUCLEOTIDE SEQUENCE</scope>
</reference>